<feature type="transmembrane region" description="Helical" evidence="1">
    <location>
        <begin position="56"/>
        <end position="72"/>
    </location>
</feature>
<feature type="transmembrane region" description="Helical" evidence="1">
    <location>
        <begin position="93"/>
        <end position="116"/>
    </location>
</feature>
<dbReference type="RefSeq" id="WP_012965158.1">
    <property type="nucleotide sequence ID" value="NC_013849.1"/>
</dbReference>
<feature type="transmembrane region" description="Helical" evidence="1">
    <location>
        <begin position="205"/>
        <end position="224"/>
    </location>
</feature>
<keyword evidence="1" id="KW-0472">Membrane</keyword>
<dbReference type="STRING" id="589924.Ferp_0641"/>
<dbReference type="Pfam" id="PF04474">
    <property type="entry name" value="DUF554"/>
    <property type="match status" value="1"/>
</dbReference>
<dbReference type="PaxDb" id="589924-Ferp_0641"/>
<keyword evidence="1" id="KW-1133">Transmembrane helix</keyword>
<proteinExistence type="predicted"/>
<gene>
    <name evidence="2" type="ordered locus">Ferp_0641</name>
</gene>
<sequence>MIGTIVNATMVLLASLFGYAIGRKIKEDVRDRIMKVLGLTIIFIGLKMAFETKNPVLIIASVVIGTVIGEMLKIEDGLESFAAKIERKFSGFTFAEGFVTATILFCVGPMAVVGSIREGLTGDASIILAKTMLDMVSALFLSAIFGLGVALSSLSILAYQGTITIFAGSVASYMTEEIIAEVTASGGIIVMAIGFNVVGLSRFKAANMLPALIVAPLGVLIYSAL</sequence>
<evidence type="ECO:0008006" key="4">
    <source>
        <dbReference type="Google" id="ProtNLM"/>
    </source>
</evidence>
<reference evidence="3" key="1">
    <citation type="submission" date="2010-02" db="EMBL/GenBank/DDBJ databases">
        <title>Complete sequence of Ferroglobus placidus DSM 10642.</title>
        <authorList>
            <consortium name="US DOE Joint Genome Institute"/>
            <person name="Lucas S."/>
            <person name="Copeland A."/>
            <person name="Lapidus A."/>
            <person name="Cheng J.-F."/>
            <person name="Bruce D."/>
            <person name="Goodwin L."/>
            <person name="Pitluck S."/>
            <person name="Saunders E."/>
            <person name="Brettin T."/>
            <person name="Detter J.C."/>
            <person name="Han C."/>
            <person name="Tapia R."/>
            <person name="Larimer F."/>
            <person name="Land M."/>
            <person name="Hauser L."/>
            <person name="Kyrpides N."/>
            <person name="Ivanova N."/>
            <person name="Holmes D."/>
            <person name="Lovley D."/>
            <person name="Kyrpides N."/>
            <person name="Anderson I.J."/>
            <person name="Woyke T."/>
        </authorList>
    </citation>
    <scope>NUCLEOTIDE SEQUENCE [LARGE SCALE GENOMIC DNA]</scope>
    <source>
        <strain evidence="3">DSM 10642 / AEDII12DO</strain>
    </source>
</reference>
<dbReference type="OrthoDB" id="31550at2157"/>
<feature type="transmembrane region" description="Helical" evidence="1">
    <location>
        <begin position="178"/>
        <end position="199"/>
    </location>
</feature>
<feature type="transmembrane region" description="Helical" evidence="1">
    <location>
        <begin position="6"/>
        <end position="21"/>
    </location>
</feature>
<evidence type="ECO:0000256" key="1">
    <source>
        <dbReference type="SAM" id="Phobius"/>
    </source>
</evidence>
<reference evidence="2 3" key="2">
    <citation type="journal article" date="2011" name="Stand. Genomic Sci.">
        <title>Complete genome sequence of Ferroglobus placidus AEDII12DO.</title>
        <authorList>
            <person name="Anderson I."/>
            <person name="Risso C."/>
            <person name="Holmes D."/>
            <person name="Lucas S."/>
            <person name="Copeland A."/>
            <person name="Lapidus A."/>
            <person name="Cheng J.F."/>
            <person name="Bruce D."/>
            <person name="Goodwin L."/>
            <person name="Pitluck S."/>
            <person name="Saunders E."/>
            <person name="Brettin T."/>
            <person name="Detter J.C."/>
            <person name="Han C."/>
            <person name="Tapia R."/>
            <person name="Larimer F."/>
            <person name="Land M."/>
            <person name="Hauser L."/>
            <person name="Woyke T."/>
            <person name="Lovley D."/>
            <person name="Kyrpides N."/>
            <person name="Ivanova N."/>
        </authorList>
    </citation>
    <scope>NUCLEOTIDE SEQUENCE [LARGE SCALE GENOMIC DNA]</scope>
    <source>
        <strain evidence="3">DSM 10642 / AEDII12DO</strain>
    </source>
</reference>
<feature type="transmembrane region" description="Helical" evidence="1">
    <location>
        <begin position="136"/>
        <end position="157"/>
    </location>
</feature>
<evidence type="ECO:0000313" key="2">
    <source>
        <dbReference type="EMBL" id="ADC64812.1"/>
    </source>
</evidence>
<dbReference type="Proteomes" id="UP000002613">
    <property type="component" value="Chromosome"/>
</dbReference>
<keyword evidence="3" id="KW-1185">Reference proteome</keyword>
<dbReference type="EMBL" id="CP001899">
    <property type="protein sequence ID" value="ADC64812.1"/>
    <property type="molecule type" value="Genomic_DNA"/>
</dbReference>
<organism evidence="2 3">
    <name type="scientific">Ferroglobus placidus (strain DSM 10642 / AEDII12DO)</name>
    <dbReference type="NCBI Taxonomy" id="589924"/>
    <lineage>
        <taxon>Archaea</taxon>
        <taxon>Methanobacteriati</taxon>
        <taxon>Methanobacteriota</taxon>
        <taxon>Archaeoglobi</taxon>
        <taxon>Archaeoglobales</taxon>
        <taxon>Archaeoglobaceae</taxon>
        <taxon>Ferroglobus</taxon>
    </lineage>
</organism>
<dbReference type="HOGENOM" id="CLU_091659_0_0_2"/>
<name>D3S3H9_FERPA</name>
<dbReference type="GeneID" id="8778144"/>
<dbReference type="AlphaFoldDB" id="D3S3H9"/>
<protein>
    <recommendedName>
        <fullName evidence="4">DUF554 domain-containing protein</fullName>
    </recommendedName>
</protein>
<dbReference type="PANTHER" id="PTHR36111:SF2">
    <property type="entry name" value="INNER MEMBRANE PROTEIN"/>
    <property type="match status" value="1"/>
</dbReference>
<accession>D3S3H9</accession>
<dbReference type="PANTHER" id="PTHR36111">
    <property type="entry name" value="INNER MEMBRANE PROTEIN-RELATED"/>
    <property type="match status" value="1"/>
</dbReference>
<dbReference type="eggNOG" id="arCOG06126">
    <property type="taxonomic scope" value="Archaea"/>
</dbReference>
<keyword evidence="1" id="KW-0812">Transmembrane</keyword>
<evidence type="ECO:0000313" key="3">
    <source>
        <dbReference type="Proteomes" id="UP000002613"/>
    </source>
</evidence>
<dbReference type="KEGG" id="fpl:Ferp_0641"/>
<dbReference type="InterPro" id="IPR007563">
    <property type="entry name" value="DUF554"/>
</dbReference>